<dbReference type="EMBL" id="CAJNOT010013395">
    <property type="protein sequence ID" value="CAF1540816.1"/>
    <property type="molecule type" value="Genomic_DNA"/>
</dbReference>
<accession>A0A815W605</accession>
<feature type="compositionally biased region" description="Polar residues" evidence="1">
    <location>
        <begin position="65"/>
        <end position="76"/>
    </location>
</feature>
<evidence type="ECO:0000313" key="2">
    <source>
        <dbReference type="EMBL" id="CAF1540816.1"/>
    </source>
</evidence>
<proteinExistence type="predicted"/>
<dbReference type="AlphaFoldDB" id="A0A815W605"/>
<reference evidence="2" key="1">
    <citation type="submission" date="2021-02" db="EMBL/GenBank/DDBJ databases">
        <authorList>
            <person name="Nowell W R."/>
        </authorList>
    </citation>
    <scope>NUCLEOTIDE SEQUENCE</scope>
</reference>
<protein>
    <submittedName>
        <fullName evidence="2">Uncharacterized protein</fullName>
    </submittedName>
</protein>
<feature type="non-terminal residue" evidence="2">
    <location>
        <position position="76"/>
    </location>
</feature>
<sequence>DSTTNIPISILVDNQIVTSSADVNKNSIKNDEENNINHNNPKKYSKYIDDDNNNNNNRHEKPTRHCNNVDSQCIIR</sequence>
<organism evidence="2 3">
    <name type="scientific">Rotaria sordida</name>
    <dbReference type="NCBI Taxonomy" id="392033"/>
    <lineage>
        <taxon>Eukaryota</taxon>
        <taxon>Metazoa</taxon>
        <taxon>Spiralia</taxon>
        <taxon>Gnathifera</taxon>
        <taxon>Rotifera</taxon>
        <taxon>Eurotatoria</taxon>
        <taxon>Bdelloidea</taxon>
        <taxon>Philodinida</taxon>
        <taxon>Philodinidae</taxon>
        <taxon>Rotaria</taxon>
    </lineage>
</organism>
<evidence type="ECO:0000313" key="3">
    <source>
        <dbReference type="Proteomes" id="UP000663864"/>
    </source>
</evidence>
<name>A0A815W605_9BILA</name>
<evidence type="ECO:0000256" key="1">
    <source>
        <dbReference type="SAM" id="MobiDB-lite"/>
    </source>
</evidence>
<comment type="caution">
    <text evidence="2">The sequence shown here is derived from an EMBL/GenBank/DDBJ whole genome shotgun (WGS) entry which is preliminary data.</text>
</comment>
<gene>
    <name evidence="2" type="ORF">ZHD862_LOCUS39067</name>
</gene>
<dbReference type="Proteomes" id="UP000663864">
    <property type="component" value="Unassembled WGS sequence"/>
</dbReference>
<feature type="region of interest" description="Disordered" evidence="1">
    <location>
        <begin position="27"/>
        <end position="76"/>
    </location>
</feature>